<protein>
    <recommendedName>
        <fullName evidence="4">Secreted protein</fullName>
    </recommendedName>
</protein>
<evidence type="ECO:0008006" key="4">
    <source>
        <dbReference type="Google" id="ProtNLM"/>
    </source>
</evidence>
<feature type="non-terminal residue" evidence="2">
    <location>
        <position position="1"/>
    </location>
</feature>
<keyword evidence="3" id="KW-1185">Reference proteome</keyword>
<organism evidence="2 3">
    <name type="scientific">Trachymyrmex septentrionalis</name>
    <dbReference type="NCBI Taxonomy" id="34720"/>
    <lineage>
        <taxon>Eukaryota</taxon>
        <taxon>Metazoa</taxon>
        <taxon>Ecdysozoa</taxon>
        <taxon>Arthropoda</taxon>
        <taxon>Hexapoda</taxon>
        <taxon>Insecta</taxon>
        <taxon>Pterygota</taxon>
        <taxon>Neoptera</taxon>
        <taxon>Endopterygota</taxon>
        <taxon>Hymenoptera</taxon>
        <taxon>Apocrita</taxon>
        <taxon>Aculeata</taxon>
        <taxon>Formicoidea</taxon>
        <taxon>Formicidae</taxon>
        <taxon>Myrmicinae</taxon>
        <taxon>Trachymyrmex</taxon>
    </lineage>
</organism>
<evidence type="ECO:0000313" key="2">
    <source>
        <dbReference type="EMBL" id="KYN30446.1"/>
    </source>
</evidence>
<accession>A0A195EQJ3</accession>
<reference evidence="2 3" key="1">
    <citation type="submission" date="2016-03" db="EMBL/GenBank/DDBJ databases">
        <title>Trachymyrmex septentrionalis WGS genome.</title>
        <authorList>
            <person name="Nygaard S."/>
            <person name="Hu H."/>
            <person name="Boomsma J."/>
            <person name="Zhang G."/>
        </authorList>
    </citation>
    <scope>NUCLEOTIDE SEQUENCE [LARGE SCALE GENOMIC DNA]</scope>
    <source>
        <strain evidence="2">Tsep2-gDNA-1</strain>
        <tissue evidence="2">Whole body</tissue>
    </source>
</reference>
<evidence type="ECO:0000313" key="3">
    <source>
        <dbReference type="Proteomes" id="UP000078541"/>
    </source>
</evidence>
<name>A0A195EQJ3_9HYME</name>
<sequence>RIIIYLPFSSGLVLIVLVSGSVAGCNGALEPAGVTNATADSLLLLFPEPTAITRKTLLYFTNYKIFMRTFLSWWLQWMSTFKTPPCRENISRIITTPVIKSTAPTIKRNMYLVLINCANGCKPSNLNLNRGPRTPTTVAIQVDVKFRGSNASNFILILNSFVGGTSC</sequence>
<dbReference type="Proteomes" id="UP000078541">
    <property type="component" value="Unassembled WGS sequence"/>
</dbReference>
<gene>
    <name evidence="2" type="ORF">ALC56_15142</name>
</gene>
<keyword evidence="1" id="KW-0732">Signal</keyword>
<proteinExistence type="predicted"/>
<dbReference type="EMBL" id="KQ982021">
    <property type="protein sequence ID" value="KYN30446.1"/>
    <property type="molecule type" value="Genomic_DNA"/>
</dbReference>
<evidence type="ECO:0000256" key="1">
    <source>
        <dbReference type="SAM" id="SignalP"/>
    </source>
</evidence>
<dbReference type="AlphaFoldDB" id="A0A195EQJ3"/>
<feature type="chain" id="PRO_5008270899" description="Secreted protein" evidence="1">
    <location>
        <begin position="28"/>
        <end position="167"/>
    </location>
</feature>
<feature type="signal peptide" evidence="1">
    <location>
        <begin position="1"/>
        <end position="27"/>
    </location>
</feature>